<accession>A0A8J4W2P2</accession>
<feature type="compositionally biased region" description="Polar residues" evidence="1">
    <location>
        <begin position="145"/>
        <end position="168"/>
    </location>
</feature>
<evidence type="ECO:0000256" key="1">
    <source>
        <dbReference type="SAM" id="MobiDB-lite"/>
    </source>
</evidence>
<gene>
    <name evidence="2" type="ORF">CMV_007639</name>
</gene>
<dbReference type="InterPro" id="IPR040256">
    <property type="entry name" value="At4g02000-like"/>
</dbReference>
<keyword evidence="3" id="KW-1185">Reference proteome</keyword>
<evidence type="ECO:0000313" key="2">
    <source>
        <dbReference type="EMBL" id="KAF3968486.1"/>
    </source>
</evidence>
<dbReference type="PANTHER" id="PTHR31286">
    <property type="entry name" value="GLYCINE-RICH CELL WALL STRUCTURAL PROTEIN 1.8-LIKE"/>
    <property type="match status" value="1"/>
</dbReference>
<evidence type="ECO:0000313" key="3">
    <source>
        <dbReference type="Proteomes" id="UP000737018"/>
    </source>
</evidence>
<dbReference type="OrthoDB" id="951430at2759"/>
<dbReference type="PANTHER" id="PTHR31286:SF99">
    <property type="entry name" value="DUF4283 DOMAIN-CONTAINING PROTEIN"/>
    <property type="match status" value="1"/>
</dbReference>
<feature type="region of interest" description="Disordered" evidence="1">
    <location>
        <begin position="99"/>
        <end position="182"/>
    </location>
</feature>
<organism evidence="2 3">
    <name type="scientific">Castanea mollissima</name>
    <name type="common">Chinese chestnut</name>
    <dbReference type="NCBI Taxonomy" id="60419"/>
    <lineage>
        <taxon>Eukaryota</taxon>
        <taxon>Viridiplantae</taxon>
        <taxon>Streptophyta</taxon>
        <taxon>Embryophyta</taxon>
        <taxon>Tracheophyta</taxon>
        <taxon>Spermatophyta</taxon>
        <taxon>Magnoliopsida</taxon>
        <taxon>eudicotyledons</taxon>
        <taxon>Gunneridae</taxon>
        <taxon>Pentapetalae</taxon>
        <taxon>rosids</taxon>
        <taxon>fabids</taxon>
        <taxon>Fagales</taxon>
        <taxon>Fagaceae</taxon>
        <taxon>Castanea</taxon>
    </lineage>
</organism>
<sequence length="182" mass="20241">MWVRLLELPIEYYEQEVLREIGWAIGPVHRVDTYTATESQGQFARLCVQISLDRPLIKLLWIGGLEQLVLYEGLAHCASLVVVLVTRLRHAHTMLGHQSRVALEQEKTTRSSHQKNSSDSEEDLEIDLGPQGHNQSMEVDLDGRSGSTHTSRGLITRARSPSPTTGVDGTQDADEGIIPPSH</sequence>
<proteinExistence type="predicted"/>
<reference evidence="2" key="1">
    <citation type="submission" date="2020-03" db="EMBL/GenBank/DDBJ databases">
        <title>Castanea mollissima Vanexum genome sequencing.</title>
        <authorList>
            <person name="Staton M."/>
        </authorList>
    </citation>
    <scope>NUCLEOTIDE SEQUENCE</scope>
    <source>
        <tissue evidence="2">Leaf</tissue>
    </source>
</reference>
<protein>
    <recommendedName>
        <fullName evidence="4">DUF4283 domain-containing protein</fullName>
    </recommendedName>
</protein>
<name>A0A8J4W2P2_9ROSI</name>
<comment type="caution">
    <text evidence="2">The sequence shown here is derived from an EMBL/GenBank/DDBJ whole genome shotgun (WGS) entry which is preliminary data.</text>
</comment>
<dbReference type="Proteomes" id="UP000737018">
    <property type="component" value="Unassembled WGS sequence"/>
</dbReference>
<evidence type="ECO:0008006" key="4">
    <source>
        <dbReference type="Google" id="ProtNLM"/>
    </source>
</evidence>
<dbReference type="EMBL" id="JRKL02000766">
    <property type="protein sequence ID" value="KAF3968486.1"/>
    <property type="molecule type" value="Genomic_DNA"/>
</dbReference>
<dbReference type="AlphaFoldDB" id="A0A8J4W2P2"/>